<dbReference type="InterPro" id="IPR027417">
    <property type="entry name" value="P-loop_NTPase"/>
</dbReference>
<dbReference type="InterPro" id="IPR007694">
    <property type="entry name" value="DNA_helicase_DnaB-like_C"/>
</dbReference>
<dbReference type="Proteomes" id="UP001597463">
    <property type="component" value="Unassembled WGS sequence"/>
</dbReference>
<evidence type="ECO:0000256" key="3">
    <source>
        <dbReference type="ARBA" id="ARBA00022705"/>
    </source>
</evidence>
<keyword evidence="14" id="KW-1185">Reference proteome</keyword>
<dbReference type="EMBL" id="JBHUMV010000008">
    <property type="protein sequence ID" value="MFD2755989.1"/>
    <property type="molecule type" value="Genomic_DNA"/>
</dbReference>
<dbReference type="PROSITE" id="PS51199">
    <property type="entry name" value="SF4_HELICASE"/>
    <property type="match status" value="1"/>
</dbReference>
<dbReference type="Gene3D" id="1.10.860.10">
    <property type="entry name" value="DNAb Helicase, Chain A"/>
    <property type="match status" value="1"/>
</dbReference>
<keyword evidence="2" id="KW-0639">Primosome</keyword>
<keyword evidence="9" id="KW-0413">Isomerase</keyword>
<keyword evidence="8" id="KW-0238">DNA-binding</keyword>
<proteinExistence type="inferred from homology"/>
<comment type="catalytic activity">
    <reaction evidence="11">
        <text>ATP + H2O = ADP + phosphate + H(+)</text>
        <dbReference type="Rhea" id="RHEA:13065"/>
        <dbReference type="ChEBI" id="CHEBI:15377"/>
        <dbReference type="ChEBI" id="CHEBI:15378"/>
        <dbReference type="ChEBI" id="CHEBI:30616"/>
        <dbReference type="ChEBI" id="CHEBI:43474"/>
        <dbReference type="ChEBI" id="CHEBI:456216"/>
        <dbReference type="EC" id="5.6.2.3"/>
    </reaction>
</comment>
<organism evidence="13 14">
    <name type="scientific">Comamonas terrae</name>
    <dbReference type="NCBI Taxonomy" id="673548"/>
    <lineage>
        <taxon>Bacteria</taxon>
        <taxon>Pseudomonadati</taxon>
        <taxon>Pseudomonadota</taxon>
        <taxon>Betaproteobacteria</taxon>
        <taxon>Burkholderiales</taxon>
        <taxon>Comamonadaceae</taxon>
        <taxon>Comamonas</taxon>
    </lineage>
</organism>
<keyword evidence="4" id="KW-0547">Nucleotide-binding</keyword>
<dbReference type="PANTHER" id="PTHR30153:SF2">
    <property type="entry name" value="REPLICATIVE DNA HELICASE"/>
    <property type="match status" value="1"/>
</dbReference>
<reference evidence="14" key="1">
    <citation type="journal article" date="2019" name="Int. J. Syst. Evol. Microbiol.">
        <title>The Global Catalogue of Microorganisms (GCM) 10K type strain sequencing project: providing services to taxonomists for standard genome sequencing and annotation.</title>
        <authorList>
            <consortium name="The Broad Institute Genomics Platform"/>
            <consortium name="The Broad Institute Genome Sequencing Center for Infectious Disease"/>
            <person name="Wu L."/>
            <person name="Ma J."/>
        </authorList>
    </citation>
    <scope>NUCLEOTIDE SEQUENCE [LARGE SCALE GENOMIC DNA]</scope>
    <source>
        <strain evidence="14">TISTR 1906</strain>
    </source>
</reference>
<evidence type="ECO:0000256" key="5">
    <source>
        <dbReference type="ARBA" id="ARBA00022801"/>
    </source>
</evidence>
<gene>
    <name evidence="13" type="ORF">ACFSW6_18120</name>
</gene>
<dbReference type="Gene3D" id="3.40.50.300">
    <property type="entry name" value="P-loop containing nucleotide triphosphate hydrolases"/>
    <property type="match status" value="1"/>
</dbReference>
<evidence type="ECO:0000313" key="14">
    <source>
        <dbReference type="Proteomes" id="UP001597463"/>
    </source>
</evidence>
<comment type="caution">
    <text evidence="13">The sequence shown here is derived from an EMBL/GenBank/DDBJ whole genome shotgun (WGS) entry which is preliminary data.</text>
</comment>
<evidence type="ECO:0000259" key="12">
    <source>
        <dbReference type="PROSITE" id="PS51199"/>
    </source>
</evidence>
<name>A0ABW5UU39_9BURK</name>
<dbReference type="PANTHER" id="PTHR30153">
    <property type="entry name" value="REPLICATIVE DNA HELICASE DNAB"/>
    <property type="match status" value="1"/>
</dbReference>
<dbReference type="CDD" id="cd00984">
    <property type="entry name" value="DnaB_C"/>
    <property type="match status" value="1"/>
</dbReference>
<dbReference type="SUPFAM" id="SSF52540">
    <property type="entry name" value="P-loop containing nucleoside triphosphate hydrolases"/>
    <property type="match status" value="1"/>
</dbReference>
<evidence type="ECO:0000256" key="4">
    <source>
        <dbReference type="ARBA" id="ARBA00022741"/>
    </source>
</evidence>
<keyword evidence="3" id="KW-0235">DNA replication</keyword>
<protein>
    <recommendedName>
        <fullName evidence="10">DNA 5'-3' helicase</fullName>
        <ecNumber evidence="10">5.6.2.3</ecNumber>
    </recommendedName>
</protein>
<dbReference type="Pfam" id="PF03796">
    <property type="entry name" value="DnaB_C"/>
    <property type="match status" value="1"/>
</dbReference>
<keyword evidence="6 13" id="KW-0347">Helicase</keyword>
<dbReference type="Pfam" id="PF00772">
    <property type="entry name" value="DnaB"/>
    <property type="match status" value="1"/>
</dbReference>
<sequence>MNARTMPPLDDDFDAPAQAAPLVSYESESALVGSLLYDARQFDVVSDIVQAKDFADETHAAVYGAVSALAHAGKPVDVITVHEHLQGRVDLLALNDLHNCGTSSQNAIRRYAEIVRERALSRQLAAVVTQARELAGDHAVPIEERVDQVAAQLSSLVADAPGEEWVGADAGMDEFMADLDERCSGKGEPFLPTGLAALDEQLDGGLRSGDLVIIGARPSMGKTALAMTIGMHAAQLRQTVAMFSLEMQRRDLWQRQVAMESEVALSKIRQPHRRMTNDDYAAVTAAAERIKRLPFWVSDRTGLNINTLRTKARALKRRHGLRLLIVDYLGLMEGTNPKDNRTTQLGEVTRNLKKLAKELGISVLLLAQLNREVEKRVDQMPIMSDLRDCGEIEQDADIVLFPHRPIHLKPSLGEDWRYYAVLRVAKNRAGATGDLHLHYTGHLVRFGNWHGDKPGTGPRRQDDDFE</sequence>
<dbReference type="InterPro" id="IPR036185">
    <property type="entry name" value="DNA_heli_DnaB-like_N_sf"/>
</dbReference>
<evidence type="ECO:0000256" key="6">
    <source>
        <dbReference type="ARBA" id="ARBA00022806"/>
    </source>
</evidence>
<dbReference type="InterPro" id="IPR007693">
    <property type="entry name" value="DNA_helicase_DnaB-like_N"/>
</dbReference>
<evidence type="ECO:0000256" key="8">
    <source>
        <dbReference type="ARBA" id="ARBA00023125"/>
    </source>
</evidence>
<keyword evidence="5" id="KW-0378">Hydrolase</keyword>
<feature type="domain" description="SF4 helicase" evidence="12">
    <location>
        <begin position="184"/>
        <end position="453"/>
    </location>
</feature>
<accession>A0ABW5UU39</accession>
<dbReference type="InterPro" id="IPR016136">
    <property type="entry name" value="DNA_helicase_N/primase_C"/>
</dbReference>
<evidence type="ECO:0000256" key="11">
    <source>
        <dbReference type="ARBA" id="ARBA00048954"/>
    </source>
</evidence>
<keyword evidence="7" id="KW-0067">ATP-binding</keyword>
<comment type="similarity">
    <text evidence="1">Belongs to the helicase family. DnaB subfamily.</text>
</comment>
<evidence type="ECO:0000313" key="13">
    <source>
        <dbReference type="EMBL" id="MFD2755989.1"/>
    </source>
</evidence>
<evidence type="ECO:0000256" key="1">
    <source>
        <dbReference type="ARBA" id="ARBA00008428"/>
    </source>
</evidence>
<evidence type="ECO:0000256" key="10">
    <source>
        <dbReference type="ARBA" id="ARBA00044969"/>
    </source>
</evidence>
<dbReference type="RefSeq" id="WP_066471213.1">
    <property type="nucleotide sequence ID" value="NZ_BCNT01000001.1"/>
</dbReference>
<evidence type="ECO:0000256" key="7">
    <source>
        <dbReference type="ARBA" id="ARBA00022840"/>
    </source>
</evidence>
<dbReference type="SUPFAM" id="SSF48024">
    <property type="entry name" value="N-terminal domain of DnaB helicase"/>
    <property type="match status" value="1"/>
</dbReference>
<evidence type="ECO:0000256" key="2">
    <source>
        <dbReference type="ARBA" id="ARBA00022515"/>
    </source>
</evidence>
<dbReference type="GO" id="GO:0004386">
    <property type="term" value="F:helicase activity"/>
    <property type="evidence" value="ECO:0007669"/>
    <property type="project" value="UniProtKB-KW"/>
</dbReference>
<dbReference type="EC" id="5.6.2.3" evidence="10"/>
<evidence type="ECO:0000256" key="9">
    <source>
        <dbReference type="ARBA" id="ARBA00023235"/>
    </source>
</evidence>